<keyword evidence="8" id="KW-1185">Reference proteome</keyword>
<dbReference type="InterPro" id="IPR015422">
    <property type="entry name" value="PyrdxlP-dep_Trfase_small"/>
</dbReference>
<keyword evidence="3 7" id="KW-0032">Aminotransferase</keyword>
<proteinExistence type="inferred from homology"/>
<dbReference type="Pfam" id="PF00202">
    <property type="entry name" value="Aminotran_3"/>
    <property type="match status" value="1"/>
</dbReference>
<dbReference type="OrthoDB" id="9807885at2"/>
<dbReference type="NCBIfam" id="TIGR00700">
    <property type="entry name" value="GABAtrnsam"/>
    <property type="match status" value="1"/>
</dbReference>
<dbReference type="Gene3D" id="3.90.1150.10">
    <property type="entry name" value="Aspartate Aminotransferase, domain 1"/>
    <property type="match status" value="1"/>
</dbReference>
<evidence type="ECO:0000256" key="5">
    <source>
        <dbReference type="ARBA" id="ARBA00022898"/>
    </source>
</evidence>
<dbReference type="SUPFAM" id="SSF53383">
    <property type="entry name" value="PLP-dependent transferases"/>
    <property type="match status" value="1"/>
</dbReference>
<keyword evidence="5 6" id="KW-0663">Pyridoxal phosphate</keyword>
<name>A0A399EVQ3_9DEIN</name>
<reference evidence="7 8" key="1">
    <citation type="submission" date="2018-08" db="EMBL/GenBank/DDBJ databases">
        <title>Meiothermus luteus KCTC 52599 genome sequencing project.</title>
        <authorList>
            <person name="Da Costa M.S."/>
            <person name="Albuquerque L."/>
            <person name="Raposo P."/>
            <person name="Froufe H.J.C."/>
            <person name="Barroso C.S."/>
            <person name="Egas C."/>
        </authorList>
    </citation>
    <scope>NUCLEOTIDE SEQUENCE [LARGE SCALE GENOMIC DNA]</scope>
    <source>
        <strain evidence="7 8">KCTC 52599</strain>
    </source>
</reference>
<dbReference type="EC" id="2.6.1.19" evidence="7"/>
<dbReference type="GO" id="GO:0009448">
    <property type="term" value="P:gamma-aminobutyric acid metabolic process"/>
    <property type="evidence" value="ECO:0007669"/>
    <property type="project" value="InterPro"/>
</dbReference>
<dbReference type="AlphaFoldDB" id="A0A399EVQ3"/>
<dbReference type="EMBL" id="QWKZ01000030">
    <property type="protein sequence ID" value="RIH86632.1"/>
    <property type="molecule type" value="Genomic_DNA"/>
</dbReference>
<dbReference type="GO" id="GO:0042802">
    <property type="term" value="F:identical protein binding"/>
    <property type="evidence" value="ECO:0007669"/>
    <property type="project" value="TreeGrafter"/>
</dbReference>
<dbReference type="PANTHER" id="PTHR11986">
    <property type="entry name" value="AMINOTRANSFERASE CLASS III"/>
    <property type="match status" value="1"/>
</dbReference>
<dbReference type="InterPro" id="IPR050103">
    <property type="entry name" value="Class-III_PLP-dep_AT"/>
</dbReference>
<sequence>MTQAPSKNQALMERRNKIVPRGVSQVHPIAVARAQGGKVWDVDGKEYLDWFGGIGVQNVGHNHPKVVAAVEKQLRLYMHTCFPAVAYEPYVELAERLCATAPIPGDKKAFFLNTGVEATENAIKIARAYTNRPGVIAFRGSFHGRTLLGMTLTGKAAPYRQNFGPFAPEVYHAPYPDEYRGVDTRKALDGLHEVFETQIQPERVAAIIIEPQLGEGGFVPAPKPFLKALRSLTQKHGIVFIDDEVQTGIGRTGKFWAIEHAGVEPDLICFAKSIGGGLPIGGVLGKAEIMDAPTLGGLGSTFGGNPLACAAALAVLEVFEQENLLEKAQRLGELLHQGFRRIQANFPQVVGDVRGLGPMIAMELVKDPASKSPDPQLTHRLLEAARERGLLLFKAGMHANVIRCLVPLVVSEEEVERGLEILEASLEQALKAE</sequence>
<evidence type="ECO:0000256" key="6">
    <source>
        <dbReference type="RuleBase" id="RU003560"/>
    </source>
</evidence>
<comment type="caution">
    <text evidence="7">The sequence shown here is derived from an EMBL/GenBank/DDBJ whole genome shotgun (WGS) entry which is preliminary data.</text>
</comment>
<dbReference type="InterPro" id="IPR015421">
    <property type="entry name" value="PyrdxlP-dep_Trfase_major"/>
</dbReference>
<dbReference type="FunFam" id="3.40.640.10:FF:000013">
    <property type="entry name" value="4-aminobutyrate aminotransferase"/>
    <property type="match status" value="1"/>
</dbReference>
<dbReference type="PIRSF" id="PIRSF000521">
    <property type="entry name" value="Transaminase_4ab_Lys_Orn"/>
    <property type="match status" value="1"/>
</dbReference>
<evidence type="ECO:0000256" key="1">
    <source>
        <dbReference type="ARBA" id="ARBA00001933"/>
    </source>
</evidence>
<dbReference type="GO" id="GO:0030170">
    <property type="term" value="F:pyridoxal phosphate binding"/>
    <property type="evidence" value="ECO:0007669"/>
    <property type="project" value="InterPro"/>
</dbReference>
<keyword evidence="4 7" id="KW-0808">Transferase</keyword>
<dbReference type="RefSeq" id="WP_119359858.1">
    <property type="nucleotide sequence ID" value="NZ_QWKZ01000030.1"/>
</dbReference>
<dbReference type="InterPro" id="IPR049704">
    <property type="entry name" value="Aminotrans_3_PPA_site"/>
</dbReference>
<dbReference type="InterPro" id="IPR004632">
    <property type="entry name" value="4NH2But_aminotransferase_bac"/>
</dbReference>
<dbReference type="InterPro" id="IPR015424">
    <property type="entry name" value="PyrdxlP-dep_Trfase"/>
</dbReference>
<dbReference type="InterPro" id="IPR005814">
    <property type="entry name" value="Aminotrans_3"/>
</dbReference>
<evidence type="ECO:0000256" key="2">
    <source>
        <dbReference type="ARBA" id="ARBA00008954"/>
    </source>
</evidence>
<gene>
    <name evidence="7" type="primary">gabT</name>
    <name evidence="7" type="ORF">Mlute_01202</name>
</gene>
<evidence type="ECO:0000256" key="4">
    <source>
        <dbReference type="ARBA" id="ARBA00022679"/>
    </source>
</evidence>
<dbReference type="CDD" id="cd00610">
    <property type="entry name" value="OAT_like"/>
    <property type="match status" value="1"/>
</dbReference>
<organism evidence="7 8">
    <name type="scientific">Meiothermus luteus</name>
    <dbReference type="NCBI Taxonomy" id="2026184"/>
    <lineage>
        <taxon>Bacteria</taxon>
        <taxon>Thermotogati</taxon>
        <taxon>Deinococcota</taxon>
        <taxon>Deinococci</taxon>
        <taxon>Thermales</taxon>
        <taxon>Thermaceae</taxon>
        <taxon>Meiothermus</taxon>
    </lineage>
</organism>
<evidence type="ECO:0000313" key="8">
    <source>
        <dbReference type="Proteomes" id="UP000265800"/>
    </source>
</evidence>
<dbReference type="PROSITE" id="PS00600">
    <property type="entry name" value="AA_TRANSFER_CLASS_3"/>
    <property type="match status" value="1"/>
</dbReference>
<evidence type="ECO:0000256" key="3">
    <source>
        <dbReference type="ARBA" id="ARBA00022576"/>
    </source>
</evidence>
<dbReference type="Gene3D" id="3.40.640.10">
    <property type="entry name" value="Type I PLP-dependent aspartate aminotransferase-like (Major domain)"/>
    <property type="match status" value="1"/>
</dbReference>
<dbReference type="Proteomes" id="UP000265800">
    <property type="component" value="Unassembled WGS sequence"/>
</dbReference>
<accession>A0A399EVQ3</accession>
<dbReference type="GO" id="GO:0034386">
    <property type="term" value="F:4-aminobutyrate:2-oxoglutarate transaminase activity"/>
    <property type="evidence" value="ECO:0007669"/>
    <property type="project" value="UniProtKB-EC"/>
</dbReference>
<comment type="similarity">
    <text evidence="2 6">Belongs to the class-III pyridoxal-phosphate-dependent aminotransferase family.</text>
</comment>
<comment type="cofactor">
    <cofactor evidence="1">
        <name>pyridoxal 5'-phosphate</name>
        <dbReference type="ChEBI" id="CHEBI:597326"/>
    </cofactor>
</comment>
<protein>
    <submittedName>
        <fullName evidence="7">4-aminobutyrate aminotransferase GabT</fullName>
        <ecNumber evidence="7">2.6.1.19</ecNumber>
    </submittedName>
</protein>
<dbReference type="PANTHER" id="PTHR11986:SF58">
    <property type="entry name" value="LEUCINE_METHIONINE RACEMASE"/>
    <property type="match status" value="1"/>
</dbReference>
<evidence type="ECO:0000313" key="7">
    <source>
        <dbReference type="EMBL" id="RIH86632.1"/>
    </source>
</evidence>